<protein>
    <submittedName>
        <fullName evidence="1">Uncharacterized protein</fullName>
    </submittedName>
</protein>
<reference evidence="1" key="1">
    <citation type="journal article" date="2021" name="PeerJ">
        <title>Extensive microbial diversity within the chicken gut microbiome revealed by metagenomics and culture.</title>
        <authorList>
            <person name="Gilroy R."/>
            <person name="Ravi A."/>
            <person name="Getino M."/>
            <person name="Pursley I."/>
            <person name="Horton D.L."/>
            <person name="Alikhan N.F."/>
            <person name="Baker D."/>
            <person name="Gharbi K."/>
            <person name="Hall N."/>
            <person name="Watson M."/>
            <person name="Adriaenssens E.M."/>
            <person name="Foster-Nyarko E."/>
            <person name="Jarju S."/>
            <person name="Secka A."/>
            <person name="Antonio M."/>
            <person name="Oren A."/>
            <person name="Chaudhuri R.R."/>
            <person name="La Ragione R."/>
            <person name="Hildebrand F."/>
            <person name="Pallen M.J."/>
        </authorList>
    </citation>
    <scope>NUCLEOTIDE SEQUENCE</scope>
    <source>
        <strain evidence="1">8470</strain>
    </source>
</reference>
<dbReference type="EMBL" id="JAHLFJ010000122">
    <property type="protein sequence ID" value="MBU3857444.1"/>
    <property type="molecule type" value="Genomic_DNA"/>
</dbReference>
<organism evidence="1 2">
    <name type="scientific">Candidatus Phocaeicola excrementipullorum</name>
    <dbReference type="NCBI Taxonomy" id="2838731"/>
    <lineage>
        <taxon>Bacteria</taxon>
        <taxon>Pseudomonadati</taxon>
        <taxon>Bacteroidota</taxon>
        <taxon>Bacteroidia</taxon>
        <taxon>Bacteroidales</taxon>
        <taxon>Bacteroidaceae</taxon>
        <taxon>Phocaeicola</taxon>
    </lineage>
</organism>
<sequence length="175" mass="20171">MEQNEIKFIVDYEAEEVKVSGFSELEGRGGLYVGDGMAMFWGEGWRNHELFIANTQTGKIRKLSTEGGTMLVDDSEIDFKSIEKKCRYGYKNARNKDIRYAAVNRYDCFKKGICAISWMIYPDGRYFEDSDGFGGEDNDVEFVYAIINTNLDIIEPFRPVDDIKKYLEELRSEIG</sequence>
<gene>
    <name evidence="1" type="ORF">H9928_13100</name>
</gene>
<name>A0A948X4G3_9BACT</name>
<accession>A0A948X4G3</accession>
<evidence type="ECO:0000313" key="2">
    <source>
        <dbReference type="Proteomes" id="UP000784286"/>
    </source>
</evidence>
<dbReference type="AlphaFoldDB" id="A0A948X4G3"/>
<dbReference type="Proteomes" id="UP000784286">
    <property type="component" value="Unassembled WGS sequence"/>
</dbReference>
<reference evidence="1" key="2">
    <citation type="submission" date="2021-04" db="EMBL/GenBank/DDBJ databases">
        <authorList>
            <person name="Gilroy R."/>
        </authorList>
    </citation>
    <scope>NUCLEOTIDE SEQUENCE</scope>
    <source>
        <strain evidence="1">8470</strain>
    </source>
</reference>
<comment type="caution">
    <text evidence="1">The sequence shown here is derived from an EMBL/GenBank/DDBJ whole genome shotgun (WGS) entry which is preliminary data.</text>
</comment>
<proteinExistence type="predicted"/>
<evidence type="ECO:0000313" key="1">
    <source>
        <dbReference type="EMBL" id="MBU3857444.1"/>
    </source>
</evidence>